<keyword evidence="1" id="KW-0732">Signal</keyword>
<name>A0A7D7KGN9_GRAMO</name>
<reference evidence="2" key="1">
    <citation type="submission" date="2019-11" db="EMBL/GenBank/DDBJ databases">
        <title>Identification and expression analysis of the neuropeptidome in oriental fruit moth, Grapholita molesta.</title>
        <authorList>
            <person name="Cheng J."/>
        </authorList>
    </citation>
    <scope>NUCLEOTIDE SEQUENCE</scope>
</reference>
<dbReference type="InterPro" id="IPR013259">
    <property type="entry name" value="Sulfakinin"/>
</dbReference>
<dbReference type="Pfam" id="PF08257">
    <property type="entry name" value="Sulfakinin"/>
    <property type="match status" value="1"/>
</dbReference>
<accession>A0A7D7KGN9</accession>
<feature type="chain" id="PRO_5028005840" evidence="1">
    <location>
        <begin position="25"/>
        <end position="70"/>
    </location>
</feature>
<proteinExistence type="evidence at transcript level"/>
<sequence length="70" mass="8046">MRLTTLVALALSVGLATLSKCCDAKHGREFAMDEEEEYRPRLYREYAVRSGRAEDAFDDYGHLRFGRSDE</sequence>
<organism evidence="2">
    <name type="scientific">Grapholita molesta</name>
    <name type="common">Oriental fruit moth</name>
    <name type="synonym">Cydia molesta</name>
    <dbReference type="NCBI Taxonomy" id="192188"/>
    <lineage>
        <taxon>Eukaryota</taxon>
        <taxon>Metazoa</taxon>
        <taxon>Ecdysozoa</taxon>
        <taxon>Arthropoda</taxon>
        <taxon>Hexapoda</taxon>
        <taxon>Insecta</taxon>
        <taxon>Pterygota</taxon>
        <taxon>Neoptera</taxon>
        <taxon>Endopterygota</taxon>
        <taxon>Lepidoptera</taxon>
        <taxon>Glossata</taxon>
        <taxon>Ditrysia</taxon>
        <taxon>Tortricoidea</taxon>
        <taxon>Tortricidae</taxon>
        <taxon>Olethreutinae</taxon>
        <taxon>Grapholitini</taxon>
        <taxon>Grapholita</taxon>
    </lineage>
</organism>
<protein>
    <submittedName>
        <fullName evidence="2">Sulfakinin</fullName>
    </submittedName>
</protein>
<feature type="signal peptide" evidence="1">
    <location>
        <begin position="1"/>
        <end position="24"/>
    </location>
</feature>
<dbReference type="AlphaFoldDB" id="A0A7D7KGN9"/>
<evidence type="ECO:0000313" key="2">
    <source>
        <dbReference type="EMBL" id="QMS43304.1"/>
    </source>
</evidence>
<dbReference type="EMBL" id="MN639917">
    <property type="protein sequence ID" value="QMS43304.1"/>
    <property type="molecule type" value="mRNA"/>
</dbReference>
<evidence type="ECO:0000256" key="1">
    <source>
        <dbReference type="SAM" id="SignalP"/>
    </source>
</evidence>